<dbReference type="CDD" id="cd01080">
    <property type="entry name" value="NAD_bind_m-THF_DH_Cyclohyd"/>
    <property type="match status" value="1"/>
</dbReference>
<comment type="caution">
    <text evidence="14">The sequence shown here is derived from an EMBL/GenBank/DDBJ whole genome shotgun (WGS) entry which is preliminary data.</text>
</comment>
<feature type="binding site" evidence="11">
    <location>
        <begin position="187"/>
        <end position="189"/>
    </location>
    <ligand>
        <name>NADP(+)</name>
        <dbReference type="ChEBI" id="CHEBI:58349"/>
    </ligand>
</feature>
<comment type="catalytic activity">
    <reaction evidence="11">
        <text>(6R)-5,10-methylene-5,6,7,8-tetrahydrofolate + NADP(+) = (6R)-5,10-methenyltetrahydrofolate + NADPH</text>
        <dbReference type="Rhea" id="RHEA:22812"/>
        <dbReference type="ChEBI" id="CHEBI:15636"/>
        <dbReference type="ChEBI" id="CHEBI:57455"/>
        <dbReference type="ChEBI" id="CHEBI:57783"/>
        <dbReference type="ChEBI" id="CHEBI:58349"/>
        <dbReference type="EC" id="1.5.1.5"/>
    </reaction>
</comment>
<keyword evidence="4 11" id="KW-0658">Purine biosynthesis</keyword>
<dbReference type="InterPro" id="IPR020631">
    <property type="entry name" value="THF_DH/CycHdrlase_NAD-bd_dom"/>
</dbReference>
<dbReference type="SUPFAM" id="SSF51735">
    <property type="entry name" value="NAD(P)-binding Rossmann-fold domains"/>
    <property type="match status" value="1"/>
</dbReference>
<comment type="similarity">
    <text evidence="11">Belongs to the tetrahydrofolate dehydrogenase/cyclohydrolase family.</text>
</comment>
<gene>
    <name evidence="11 14" type="primary">folD</name>
    <name evidence="14" type="ORF">R7226_06950</name>
</gene>
<keyword evidence="7 11" id="KW-0560">Oxidoreductase</keyword>
<dbReference type="Pfam" id="PF02882">
    <property type="entry name" value="THF_DHG_CYH_C"/>
    <property type="match status" value="1"/>
</dbReference>
<dbReference type="InterPro" id="IPR036291">
    <property type="entry name" value="NAD(P)-bd_dom_sf"/>
</dbReference>
<evidence type="ECO:0000256" key="2">
    <source>
        <dbReference type="ARBA" id="ARBA00022563"/>
    </source>
</evidence>
<dbReference type="PANTHER" id="PTHR48099:SF5">
    <property type="entry name" value="C-1-TETRAHYDROFOLATE SYNTHASE, CYTOPLASMIC"/>
    <property type="match status" value="1"/>
</dbReference>
<dbReference type="PANTHER" id="PTHR48099">
    <property type="entry name" value="C-1-TETRAHYDROFOLATE SYNTHASE, CYTOPLASMIC-RELATED"/>
    <property type="match status" value="1"/>
</dbReference>
<dbReference type="PROSITE" id="PS00767">
    <property type="entry name" value="THF_DHG_CYH_2"/>
    <property type="match status" value="1"/>
</dbReference>
<feature type="binding site" evidence="11">
    <location>
        <position position="253"/>
    </location>
    <ligand>
        <name>NADP(+)</name>
        <dbReference type="ChEBI" id="CHEBI:58349"/>
    </ligand>
</feature>
<accession>A0ABU4HND1</accession>
<feature type="domain" description="Tetrahydrofolate dehydrogenase/cyclohydrolase catalytic" evidence="12">
    <location>
        <begin position="27"/>
        <end position="142"/>
    </location>
</feature>
<keyword evidence="15" id="KW-1185">Reference proteome</keyword>
<dbReference type="InterPro" id="IPR046346">
    <property type="entry name" value="Aminoacid_DH-like_N_sf"/>
</dbReference>
<dbReference type="Gene3D" id="3.40.50.10860">
    <property type="entry name" value="Leucine Dehydrogenase, chain A, domain 1"/>
    <property type="match status" value="1"/>
</dbReference>
<organism evidence="14 15">
    <name type="scientific">Conexibacter stalactiti</name>
    <dbReference type="NCBI Taxonomy" id="1940611"/>
    <lineage>
        <taxon>Bacteria</taxon>
        <taxon>Bacillati</taxon>
        <taxon>Actinomycetota</taxon>
        <taxon>Thermoleophilia</taxon>
        <taxon>Solirubrobacterales</taxon>
        <taxon>Conexibacteraceae</taxon>
        <taxon>Conexibacter</taxon>
    </lineage>
</organism>
<evidence type="ECO:0000256" key="7">
    <source>
        <dbReference type="ARBA" id="ARBA00023002"/>
    </source>
</evidence>
<dbReference type="Proteomes" id="UP001284601">
    <property type="component" value="Unassembled WGS sequence"/>
</dbReference>
<dbReference type="NCBIfam" id="NF010783">
    <property type="entry name" value="PRK14186.1"/>
    <property type="match status" value="1"/>
</dbReference>
<keyword evidence="9 11" id="KW-0486">Methionine biosynthesis</keyword>
<reference evidence="15" key="1">
    <citation type="submission" date="2023-07" db="EMBL/GenBank/DDBJ databases">
        <title>Conexibacter stalactiti sp. nov., isolated from stalactites in a lava cave and emended description of the genus Conexibacter.</title>
        <authorList>
            <person name="Lee S.D."/>
        </authorList>
    </citation>
    <scope>NUCLEOTIDE SEQUENCE [LARGE SCALE GENOMIC DNA]</scope>
    <source>
        <strain evidence="15">KCTC 39840</strain>
    </source>
</reference>
<keyword evidence="6 11" id="KW-0521">NADP</keyword>
<evidence type="ECO:0000256" key="11">
    <source>
        <dbReference type="HAMAP-Rule" id="MF_01576"/>
    </source>
</evidence>
<protein>
    <recommendedName>
        <fullName evidence="11">Bifunctional protein FolD</fullName>
    </recommendedName>
    <domain>
        <recommendedName>
            <fullName evidence="11">Methylenetetrahydrofolate dehydrogenase</fullName>
            <ecNumber evidence="11">1.5.1.5</ecNumber>
        </recommendedName>
    </domain>
    <domain>
        <recommendedName>
            <fullName evidence="11">Methenyltetrahydrofolate cyclohydrolase</fullName>
            <ecNumber evidence="11">3.5.4.9</ecNumber>
        </recommendedName>
    </domain>
</protein>
<sequence length="307" mass="31628">MGFTNVYGVPGRSGAGAESPRARAVLLDGRAVAATLREETAAAVAALRARGREAPALATILVGEDPASHVYVAAKHRACEAVGIRSLDHRLPGDVEGERLAELIGSLNADDAVSGILLQLPLPSQLEASEFIDLIDVGKDVDGLTTANAGQLWRQRDGLRPCTPAGIIELLDRCGVPIAGRHAVVVGRSDLVGRPLAGLLLRRDATVTICHRHTADLPAVCRGADILVAACGIPRLIGVEHVRPGAVVVDVGITRTDDGLVGDVDFDAVATVAAAITPVPGGVGPMTIALLLANTVAALPSTTDKDR</sequence>
<evidence type="ECO:0000256" key="3">
    <source>
        <dbReference type="ARBA" id="ARBA00022605"/>
    </source>
</evidence>
<comment type="caution">
    <text evidence="11">Lacks conserved residue(s) required for the propagation of feature annotation.</text>
</comment>
<comment type="catalytic activity">
    <reaction evidence="11">
        <text>(6R)-5,10-methenyltetrahydrofolate + H2O = (6R)-10-formyltetrahydrofolate + H(+)</text>
        <dbReference type="Rhea" id="RHEA:23700"/>
        <dbReference type="ChEBI" id="CHEBI:15377"/>
        <dbReference type="ChEBI" id="CHEBI:15378"/>
        <dbReference type="ChEBI" id="CHEBI:57455"/>
        <dbReference type="ChEBI" id="CHEBI:195366"/>
        <dbReference type="EC" id="3.5.4.9"/>
    </reaction>
</comment>
<evidence type="ECO:0000256" key="1">
    <source>
        <dbReference type="ARBA" id="ARBA00004777"/>
    </source>
</evidence>
<evidence type="ECO:0000313" key="15">
    <source>
        <dbReference type="Proteomes" id="UP001284601"/>
    </source>
</evidence>
<evidence type="ECO:0000256" key="9">
    <source>
        <dbReference type="ARBA" id="ARBA00023167"/>
    </source>
</evidence>
<keyword evidence="3 11" id="KW-0028">Amino-acid biosynthesis</keyword>
<evidence type="ECO:0000256" key="4">
    <source>
        <dbReference type="ARBA" id="ARBA00022755"/>
    </source>
</evidence>
<name>A0ABU4HND1_9ACTN</name>
<dbReference type="InterPro" id="IPR000672">
    <property type="entry name" value="THF_DH/CycHdrlase"/>
</dbReference>
<comment type="pathway">
    <text evidence="1 11">One-carbon metabolism; tetrahydrofolate interconversion.</text>
</comment>
<evidence type="ECO:0000259" key="12">
    <source>
        <dbReference type="Pfam" id="PF00763"/>
    </source>
</evidence>
<dbReference type="SUPFAM" id="SSF53223">
    <property type="entry name" value="Aminoacid dehydrogenase-like, N-terminal domain"/>
    <property type="match status" value="1"/>
</dbReference>
<feature type="domain" description="Tetrahydrofolate dehydrogenase/cyclohydrolase NAD(P)-binding" evidence="13">
    <location>
        <begin position="161"/>
        <end position="299"/>
    </location>
</feature>
<evidence type="ECO:0000256" key="5">
    <source>
        <dbReference type="ARBA" id="ARBA00022801"/>
    </source>
</evidence>
<keyword evidence="5 11" id="KW-0378">Hydrolase</keyword>
<dbReference type="EMBL" id="JAWSTH010000012">
    <property type="protein sequence ID" value="MDW5594065.1"/>
    <property type="molecule type" value="Genomic_DNA"/>
</dbReference>
<comment type="function">
    <text evidence="11">Catalyzes the oxidation of 5,10-methylenetetrahydrofolate to 5,10-methenyltetrahydrofolate and then the hydrolysis of 5,10-methenyltetrahydrofolate to 10-formyltetrahydrofolate.</text>
</comment>
<dbReference type="RefSeq" id="WP_318596323.1">
    <property type="nucleotide sequence ID" value="NZ_JAWSTH010000012.1"/>
</dbReference>
<evidence type="ECO:0000256" key="6">
    <source>
        <dbReference type="ARBA" id="ARBA00022857"/>
    </source>
</evidence>
<dbReference type="HAMAP" id="MF_01576">
    <property type="entry name" value="THF_DHG_CYH"/>
    <property type="match status" value="1"/>
</dbReference>
<evidence type="ECO:0000256" key="10">
    <source>
        <dbReference type="ARBA" id="ARBA00023268"/>
    </source>
</evidence>
<keyword evidence="8 11" id="KW-0368">Histidine biosynthesis</keyword>
<evidence type="ECO:0000259" key="13">
    <source>
        <dbReference type="Pfam" id="PF02882"/>
    </source>
</evidence>
<comment type="subunit">
    <text evidence="11">Homodimer.</text>
</comment>
<dbReference type="InterPro" id="IPR020630">
    <property type="entry name" value="THF_DH/CycHdrlase_cat_dom"/>
</dbReference>
<dbReference type="InterPro" id="IPR020867">
    <property type="entry name" value="THF_DH/CycHdrlase_CS"/>
</dbReference>
<dbReference type="EC" id="3.5.4.9" evidence="11"/>
<keyword evidence="2 11" id="KW-0554">One-carbon metabolism</keyword>
<dbReference type="Gene3D" id="3.40.50.720">
    <property type="entry name" value="NAD(P)-binding Rossmann-like Domain"/>
    <property type="match status" value="1"/>
</dbReference>
<keyword evidence="10 11" id="KW-0511">Multifunctional enzyme</keyword>
<dbReference type="PRINTS" id="PR00085">
    <property type="entry name" value="THFDHDRGNASE"/>
</dbReference>
<dbReference type="Pfam" id="PF00763">
    <property type="entry name" value="THF_DHG_CYH"/>
    <property type="match status" value="1"/>
</dbReference>
<evidence type="ECO:0000313" key="14">
    <source>
        <dbReference type="EMBL" id="MDW5594065.1"/>
    </source>
</evidence>
<proteinExistence type="inferred from homology"/>
<dbReference type="EC" id="1.5.1.5" evidence="11"/>
<evidence type="ECO:0000256" key="8">
    <source>
        <dbReference type="ARBA" id="ARBA00023102"/>
    </source>
</evidence>